<name>A0A428QVD3_9HYPO</name>
<dbReference type="AlphaFoldDB" id="A0A428QVD3"/>
<reference evidence="2 3" key="1">
    <citation type="submission" date="2017-06" db="EMBL/GenBank/DDBJ databases">
        <title>Comparative genomic analysis of Ambrosia Fusariam Clade fungi.</title>
        <authorList>
            <person name="Stajich J.E."/>
            <person name="Carrillo J."/>
            <person name="Kijimoto T."/>
            <person name="Eskalen A."/>
            <person name="O'Donnell K."/>
            <person name="Kasson M."/>
        </authorList>
    </citation>
    <scope>NUCLEOTIDE SEQUENCE [LARGE SCALE GENOMIC DNA]</scope>
    <source>
        <strain evidence="2 3">NRRL62584</strain>
    </source>
</reference>
<evidence type="ECO:0000313" key="2">
    <source>
        <dbReference type="EMBL" id="RSL69131.1"/>
    </source>
</evidence>
<keyword evidence="3" id="KW-1185">Reference proteome</keyword>
<accession>A0A428QVD3</accession>
<organism evidence="2 3">
    <name type="scientific">Fusarium duplospermum</name>
    <dbReference type="NCBI Taxonomy" id="1325734"/>
    <lineage>
        <taxon>Eukaryota</taxon>
        <taxon>Fungi</taxon>
        <taxon>Dikarya</taxon>
        <taxon>Ascomycota</taxon>
        <taxon>Pezizomycotina</taxon>
        <taxon>Sordariomycetes</taxon>
        <taxon>Hypocreomycetidae</taxon>
        <taxon>Hypocreales</taxon>
        <taxon>Nectriaceae</taxon>
        <taxon>Fusarium</taxon>
        <taxon>Fusarium solani species complex</taxon>
    </lineage>
</organism>
<feature type="region of interest" description="Disordered" evidence="1">
    <location>
        <begin position="1"/>
        <end position="50"/>
    </location>
</feature>
<proteinExistence type="predicted"/>
<evidence type="ECO:0000313" key="3">
    <source>
        <dbReference type="Proteomes" id="UP000288168"/>
    </source>
</evidence>
<gene>
    <name evidence="2" type="ORF">CEP54_002467</name>
</gene>
<sequence>MASQDVRDQSVTPPVYAPTPLGLAEILRDPDTTQNRQPGMLIARPSDLSAEEKATTMDLLQKWCSRQAGGVQPLTLTVRINVFSSEPPSTTSPVDLPPAQQAPSPTQSGPLPPSSARAISPFPAVAPHPEREVKDWIFDTEENTAEARADFEAYVDQLLRNGGGPNEISTGHNLIDTSAPEHTGLGWGGYDREWELQGRPIDPESVEEGDWKKWDGVEFGFTYVDPTTGERRDGDVVRADPNSPDAQPPAPEDMPMTLYEKLHQGPQPGV</sequence>
<evidence type="ECO:0000256" key="1">
    <source>
        <dbReference type="SAM" id="MobiDB-lite"/>
    </source>
</evidence>
<dbReference type="EMBL" id="NKCI01000014">
    <property type="protein sequence ID" value="RSL69131.1"/>
    <property type="molecule type" value="Genomic_DNA"/>
</dbReference>
<feature type="region of interest" description="Disordered" evidence="1">
    <location>
        <begin position="86"/>
        <end position="117"/>
    </location>
</feature>
<dbReference type="Proteomes" id="UP000288168">
    <property type="component" value="Unassembled WGS sequence"/>
</dbReference>
<feature type="region of interest" description="Disordered" evidence="1">
    <location>
        <begin position="224"/>
        <end position="270"/>
    </location>
</feature>
<feature type="compositionally biased region" description="Low complexity" evidence="1">
    <location>
        <begin position="97"/>
        <end position="109"/>
    </location>
</feature>
<dbReference type="OrthoDB" id="5002989at2759"/>
<comment type="caution">
    <text evidence="2">The sequence shown here is derived from an EMBL/GenBank/DDBJ whole genome shotgun (WGS) entry which is preliminary data.</text>
</comment>
<protein>
    <submittedName>
        <fullName evidence="2">Uncharacterized protein</fullName>
    </submittedName>
</protein>
<feature type="compositionally biased region" description="Basic and acidic residues" evidence="1">
    <location>
        <begin position="228"/>
        <end position="238"/>
    </location>
</feature>